<comment type="caution">
    <text evidence="9">The sequence shown here is derived from an EMBL/GenBank/DDBJ whole genome shotgun (WGS) entry which is preliminary data.</text>
</comment>
<keyword evidence="4 7" id="KW-0812">Transmembrane</keyword>
<evidence type="ECO:0000259" key="8">
    <source>
        <dbReference type="PROSITE" id="PS50928"/>
    </source>
</evidence>
<feature type="transmembrane region" description="Helical" evidence="7">
    <location>
        <begin position="64"/>
        <end position="89"/>
    </location>
</feature>
<keyword evidence="2 7" id="KW-0813">Transport</keyword>
<organism evidence="9 10">
    <name type="scientific">Ureibacillus massiliensis 4400831 = CIP 108448 = CCUG 49529</name>
    <dbReference type="NCBI Taxonomy" id="1211035"/>
    <lineage>
        <taxon>Bacteria</taxon>
        <taxon>Bacillati</taxon>
        <taxon>Bacillota</taxon>
        <taxon>Bacilli</taxon>
        <taxon>Bacillales</taxon>
        <taxon>Caryophanaceae</taxon>
        <taxon>Ureibacillus</taxon>
    </lineage>
</organism>
<reference evidence="9 10" key="1">
    <citation type="submission" date="2014-02" db="EMBL/GenBank/DDBJ databases">
        <title>Draft genome sequence of Lysinibacillus massiliensis CCUG 49529.</title>
        <authorList>
            <person name="Zhang F."/>
            <person name="Wang G."/>
            <person name="Zhang L."/>
        </authorList>
    </citation>
    <scope>NUCLEOTIDE SEQUENCE [LARGE SCALE GENOMIC DNA]</scope>
    <source>
        <strain evidence="9 10">CCUG 49529</strain>
    </source>
</reference>
<feature type="transmembrane region" description="Helical" evidence="7">
    <location>
        <begin position="251"/>
        <end position="273"/>
    </location>
</feature>
<keyword evidence="3" id="KW-1003">Cell membrane</keyword>
<evidence type="ECO:0000256" key="6">
    <source>
        <dbReference type="ARBA" id="ARBA00023136"/>
    </source>
</evidence>
<dbReference type="SUPFAM" id="SSF161098">
    <property type="entry name" value="MetI-like"/>
    <property type="match status" value="1"/>
</dbReference>
<gene>
    <name evidence="9" type="ORF">CD30_17805</name>
</gene>
<name>A0A0A3IZT2_9BACL</name>
<dbReference type="PROSITE" id="PS50928">
    <property type="entry name" value="ABC_TM1"/>
    <property type="match status" value="1"/>
</dbReference>
<dbReference type="eggNOG" id="COG1175">
    <property type="taxonomic scope" value="Bacteria"/>
</dbReference>
<comment type="subcellular location">
    <subcellularLocation>
        <location evidence="1 7">Cell membrane</location>
        <topology evidence="1 7">Multi-pass membrane protein</topology>
    </subcellularLocation>
</comment>
<feature type="transmembrane region" description="Helical" evidence="7">
    <location>
        <begin position="146"/>
        <end position="173"/>
    </location>
</feature>
<evidence type="ECO:0000256" key="3">
    <source>
        <dbReference type="ARBA" id="ARBA00022475"/>
    </source>
</evidence>
<comment type="similarity">
    <text evidence="7">Belongs to the binding-protein-dependent transport system permease family.</text>
</comment>
<dbReference type="GO" id="GO:0005886">
    <property type="term" value="C:plasma membrane"/>
    <property type="evidence" value="ECO:0007669"/>
    <property type="project" value="UniProtKB-SubCell"/>
</dbReference>
<dbReference type="CDD" id="cd06261">
    <property type="entry name" value="TM_PBP2"/>
    <property type="match status" value="1"/>
</dbReference>
<accession>A0A0A3IZT2</accession>
<feature type="transmembrane region" description="Helical" evidence="7">
    <location>
        <begin position="101"/>
        <end position="126"/>
    </location>
</feature>
<evidence type="ECO:0000256" key="7">
    <source>
        <dbReference type="RuleBase" id="RU363032"/>
    </source>
</evidence>
<feature type="transmembrane region" description="Helical" evidence="7">
    <location>
        <begin position="7"/>
        <end position="26"/>
    </location>
</feature>
<dbReference type="InterPro" id="IPR035906">
    <property type="entry name" value="MetI-like_sf"/>
</dbReference>
<keyword evidence="6 7" id="KW-0472">Membrane</keyword>
<keyword evidence="5 7" id="KW-1133">Transmembrane helix</keyword>
<evidence type="ECO:0000256" key="5">
    <source>
        <dbReference type="ARBA" id="ARBA00022989"/>
    </source>
</evidence>
<evidence type="ECO:0000256" key="1">
    <source>
        <dbReference type="ARBA" id="ARBA00004651"/>
    </source>
</evidence>
<dbReference type="GO" id="GO:0055085">
    <property type="term" value="P:transmembrane transport"/>
    <property type="evidence" value="ECO:0007669"/>
    <property type="project" value="InterPro"/>
</dbReference>
<dbReference type="Proteomes" id="UP000030595">
    <property type="component" value="Unassembled WGS sequence"/>
</dbReference>
<sequence length="283" mass="31365">MLKVEPYTYLIPAALIMGLFTFWPFFQTIIRSLYLTDNLGRNALFVGFENYIELFTSSSFYNSVLITVLFVIIVVVVGVVLGFCTALLCQRTFPGIRFFSAAYALPMAVASSGIALVFLVMLNQSIGIVNQMLGTNINWLADPNYALLSIGVLTGWLNSGINFLYFSAGLAGIDRSLYESASIDGANRWNKFRFVTIPSLKPITFFVVVTNVINAFQGFAQIKILTSGGPGESTNVIVYDIYRNAFMNYRYGYASAESIVLFIIVMILTIIMFKMSKGGRINA</sequence>
<dbReference type="PANTHER" id="PTHR30193">
    <property type="entry name" value="ABC TRANSPORTER PERMEASE PROTEIN"/>
    <property type="match status" value="1"/>
</dbReference>
<protein>
    <submittedName>
        <fullName evidence="9">Glycerol-3-phosphate ABC transporter permease</fullName>
    </submittedName>
</protein>
<evidence type="ECO:0000256" key="2">
    <source>
        <dbReference type="ARBA" id="ARBA00022448"/>
    </source>
</evidence>
<proteinExistence type="inferred from homology"/>
<dbReference type="InterPro" id="IPR000515">
    <property type="entry name" value="MetI-like"/>
</dbReference>
<evidence type="ECO:0000313" key="10">
    <source>
        <dbReference type="Proteomes" id="UP000030595"/>
    </source>
</evidence>
<dbReference type="Gene3D" id="1.10.3720.10">
    <property type="entry name" value="MetI-like"/>
    <property type="match status" value="1"/>
</dbReference>
<dbReference type="EMBL" id="JPVQ01000056">
    <property type="protein sequence ID" value="KGR88975.1"/>
    <property type="molecule type" value="Genomic_DNA"/>
</dbReference>
<evidence type="ECO:0000313" key="9">
    <source>
        <dbReference type="EMBL" id="KGR88975.1"/>
    </source>
</evidence>
<dbReference type="PANTHER" id="PTHR30193:SF37">
    <property type="entry name" value="INNER MEMBRANE ABC TRANSPORTER PERMEASE PROTEIN YCJO"/>
    <property type="match status" value="1"/>
</dbReference>
<dbReference type="Pfam" id="PF00528">
    <property type="entry name" value="BPD_transp_1"/>
    <property type="match status" value="1"/>
</dbReference>
<feature type="domain" description="ABC transmembrane type-1" evidence="8">
    <location>
        <begin position="60"/>
        <end position="272"/>
    </location>
</feature>
<dbReference type="InterPro" id="IPR051393">
    <property type="entry name" value="ABC_transporter_permease"/>
</dbReference>
<evidence type="ECO:0000256" key="4">
    <source>
        <dbReference type="ARBA" id="ARBA00022692"/>
    </source>
</evidence>
<keyword evidence="10" id="KW-1185">Reference proteome</keyword>
<dbReference type="AlphaFoldDB" id="A0A0A3IZT2"/>